<comment type="caution">
    <text evidence="2">The sequence shown here is derived from an EMBL/GenBank/DDBJ whole genome shotgun (WGS) entry which is preliminary data.</text>
</comment>
<name>A0A8S9QS77_BRACR</name>
<proteinExistence type="predicted"/>
<accession>A0A8S9QS77</accession>
<dbReference type="Proteomes" id="UP000712600">
    <property type="component" value="Unassembled WGS sequence"/>
</dbReference>
<dbReference type="EMBL" id="QGKX02000996">
    <property type="protein sequence ID" value="KAF3553229.1"/>
    <property type="molecule type" value="Genomic_DNA"/>
</dbReference>
<organism evidence="2 3">
    <name type="scientific">Brassica cretica</name>
    <name type="common">Mustard</name>
    <dbReference type="NCBI Taxonomy" id="69181"/>
    <lineage>
        <taxon>Eukaryota</taxon>
        <taxon>Viridiplantae</taxon>
        <taxon>Streptophyta</taxon>
        <taxon>Embryophyta</taxon>
        <taxon>Tracheophyta</taxon>
        <taxon>Spermatophyta</taxon>
        <taxon>Magnoliopsida</taxon>
        <taxon>eudicotyledons</taxon>
        <taxon>Gunneridae</taxon>
        <taxon>Pentapetalae</taxon>
        <taxon>rosids</taxon>
        <taxon>malvids</taxon>
        <taxon>Brassicales</taxon>
        <taxon>Brassicaceae</taxon>
        <taxon>Brassiceae</taxon>
        <taxon>Brassica</taxon>
    </lineage>
</organism>
<gene>
    <name evidence="2" type="ORF">F2Q69_00010754</name>
</gene>
<evidence type="ECO:0000313" key="2">
    <source>
        <dbReference type="EMBL" id="KAF3553229.1"/>
    </source>
</evidence>
<evidence type="ECO:0000256" key="1">
    <source>
        <dbReference type="SAM" id="MobiDB-lite"/>
    </source>
</evidence>
<feature type="region of interest" description="Disordered" evidence="1">
    <location>
        <begin position="25"/>
        <end position="53"/>
    </location>
</feature>
<dbReference type="AlphaFoldDB" id="A0A8S9QS77"/>
<sequence>MNRNPCITIVGEPVEVLFRVLRTSAASRPEHGGPSDHGSGEEPGGKRPVGNGQGIFLGPAVNEFLDKDLASKLTTLTIGMSVLSLSSSSHTTDEKRVNEIACLSSRSYHAFTSLPLPQKEIRRRQNQVERKAYLKKQQHDTGATDISQSSNMLQMTLLK</sequence>
<protein>
    <submittedName>
        <fullName evidence="2">Uncharacterized protein</fullName>
    </submittedName>
</protein>
<evidence type="ECO:0000313" key="3">
    <source>
        <dbReference type="Proteomes" id="UP000712600"/>
    </source>
</evidence>
<feature type="compositionally biased region" description="Basic and acidic residues" evidence="1">
    <location>
        <begin position="28"/>
        <end position="45"/>
    </location>
</feature>
<reference evidence="2" key="1">
    <citation type="submission" date="2019-12" db="EMBL/GenBank/DDBJ databases">
        <title>Genome sequencing and annotation of Brassica cretica.</title>
        <authorList>
            <person name="Studholme D.J."/>
            <person name="Sarris P."/>
        </authorList>
    </citation>
    <scope>NUCLEOTIDE SEQUENCE</scope>
    <source>
        <strain evidence="2">PFS-109/04</strain>
        <tissue evidence="2">Leaf</tissue>
    </source>
</reference>